<feature type="chain" id="PRO_5008346011" description="NtA domain-containing protein" evidence="3">
    <location>
        <begin position="23"/>
        <end position="122"/>
    </location>
</feature>
<dbReference type="AlphaFoldDB" id="A0A1A6H018"/>
<feature type="domain" description="NtA" evidence="4">
    <location>
        <begin position="33"/>
        <end position="122"/>
    </location>
</feature>
<dbReference type="Proteomes" id="UP000092124">
    <property type="component" value="Unassembled WGS sequence"/>
</dbReference>
<dbReference type="InterPro" id="IPR008993">
    <property type="entry name" value="TIMP-like_OB-fold"/>
</dbReference>
<dbReference type="Pfam" id="PF03146">
    <property type="entry name" value="NtA"/>
    <property type="match status" value="1"/>
</dbReference>
<proteinExistence type="predicted"/>
<reference evidence="5 6" key="1">
    <citation type="submission" date="2016-06" db="EMBL/GenBank/DDBJ databases">
        <title>The Draft Genome Sequence and Annotation of the Desert Woodrat Neotoma lepida.</title>
        <authorList>
            <person name="Campbell M."/>
            <person name="Oakeson K.F."/>
            <person name="Yandell M."/>
            <person name="Halpert J.R."/>
            <person name="Dearing D."/>
        </authorList>
    </citation>
    <scope>NUCLEOTIDE SEQUENCE [LARGE SCALE GENOMIC DNA]</scope>
    <source>
        <strain evidence="5">417</strain>
        <tissue evidence="5">Liver</tissue>
    </source>
</reference>
<comment type="caution">
    <text evidence="1">Lacks conserved residue(s) required for the propagation of feature annotation.</text>
</comment>
<evidence type="ECO:0000256" key="1">
    <source>
        <dbReference type="PROSITE-ProRule" id="PRU00443"/>
    </source>
</evidence>
<dbReference type="InterPro" id="IPR004850">
    <property type="entry name" value="NtA_dom"/>
</dbReference>
<comment type="caution">
    <text evidence="5">The sequence shown here is derived from an EMBL/GenBank/DDBJ whole genome shotgun (WGS) entry which is preliminary data.</text>
</comment>
<keyword evidence="3" id="KW-0732">Signal</keyword>
<evidence type="ECO:0000259" key="4">
    <source>
        <dbReference type="PROSITE" id="PS51121"/>
    </source>
</evidence>
<evidence type="ECO:0000256" key="2">
    <source>
        <dbReference type="SAM" id="MobiDB-lite"/>
    </source>
</evidence>
<dbReference type="GO" id="GO:0005886">
    <property type="term" value="C:plasma membrane"/>
    <property type="evidence" value="ECO:0007669"/>
    <property type="project" value="GOC"/>
</dbReference>
<sequence>MASLRLCCPAPLLPLLLLLVVAERTLPGASGTCPERALERREEEANVVLTGTVEEILNVDPVQHTYSCKVGPGKTPRDPSPLESQPGALFPVVPSPEARPSRAGRPAGTPAPSRGNETRTLL</sequence>
<dbReference type="STRING" id="56216.A0A1A6H018"/>
<dbReference type="PROSITE" id="PS51121">
    <property type="entry name" value="NTA"/>
    <property type="match status" value="1"/>
</dbReference>
<dbReference type="EMBL" id="LZPO01055298">
    <property type="protein sequence ID" value="OBS71933.1"/>
    <property type="molecule type" value="Genomic_DNA"/>
</dbReference>
<protein>
    <recommendedName>
        <fullName evidence="4">NtA domain-containing protein</fullName>
    </recommendedName>
</protein>
<evidence type="ECO:0000256" key="3">
    <source>
        <dbReference type="SAM" id="SignalP"/>
    </source>
</evidence>
<feature type="region of interest" description="Disordered" evidence="2">
    <location>
        <begin position="65"/>
        <end position="122"/>
    </location>
</feature>
<accession>A0A1A6H018</accession>
<keyword evidence="6" id="KW-1185">Reference proteome</keyword>
<name>A0A1A6H018_NEOLE</name>
<gene>
    <name evidence="5" type="ORF">A6R68_13482</name>
</gene>
<dbReference type="GO" id="GO:0043113">
    <property type="term" value="P:receptor clustering"/>
    <property type="evidence" value="ECO:0007669"/>
    <property type="project" value="InterPro"/>
</dbReference>
<evidence type="ECO:0000313" key="5">
    <source>
        <dbReference type="EMBL" id="OBS71933.1"/>
    </source>
</evidence>
<evidence type="ECO:0000313" key="6">
    <source>
        <dbReference type="Proteomes" id="UP000092124"/>
    </source>
</evidence>
<organism evidence="5 6">
    <name type="scientific">Neotoma lepida</name>
    <name type="common">Desert woodrat</name>
    <dbReference type="NCBI Taxonomy" id="56216"/>
    <lineage>
        <taxon>Eukaryota</taxon>
        <taxon>Metazoa</taxon>
        <taxon>Chordata</taxon>
        <taxon>Craniata</taxon>
        <taxon>Vertebrata</taxon>
        <taxon>Euteleostomi</taxon>
        <taxon>Mammalia</taxon>
        <taxon>Eutheria</taxon>
        <taxon>Euarchontoglires</taxon>
        <taxon>Glires</taxon>
        <taxon>Rodentia</taxon>
        <taxon>Myomorpha</taxon>
        <taxon>Muroidea</taxon>
        <taxon>Cricetidae</taxon>
        <taxon>Neotominae</taxon>
        <taxon>Neotoma</taxon>
    </lineage>
</organism>
<dbReference type="SUPFAM" id="SSF50242">
    <property type="entry name" value="TIMP-like"/>
    <property type="match status" value="1"/>
</dbReference>
<dbReference type="Gene3D" id="2.40.50.120">
    <property type="match status" value="1"/>
</dbReference>
<dbReference type="GO" id="GO:0043236">
    <property type="term" value="F:laminin binding"/>
    <property type="evidence" value="ECO:0007669"/>
    <property type="project" value="InterPro"/>
</dbReference>
<feature type="signal peptide" evidence="3">
    <location>
        <begin position="1"/>
        <end position="22"/>
    </location>
</feature>